<evidence type="ECO:0000313" key="1">
    <source>
        <dbReference type="EMBL" id="QJA68767.1"/>
    </source>
</evidence>
<name>A0A6M3JIU0_9ZZZZ</name>
<gene>
    <name evidence="1" type="ORF">MM415A05793_0008</name>
</gene>
<proteinExistence type="predicted"/>
<organism evidence="1">
    <name type="scientific">viral metagenome</name>
    <dbReference type="NCBI Taxonomy" id="1070528"/>
    <lineage>
        <taxon>unclassified sequences</taxon>
        <taxon>metagenomes</taxon>
        <taxon>organismal metagenomes</taxon>
    </lineage>
</organism>
<reference evidence="1" key="1">
    <citation type="submission" date="2020-03" db="EMBL/GenBank/DDBJ databases">
        <title>The deep terrestrial virosphere.</title>
        <authorList>
            <person name="Holmfeldt K."/>
            <person name="Nilsson E."/>
            <person name="Simone D."/>
            <person name="Lopez-Fernandez M."/>
            <person name="Wu X."/>
            <person name="de Brujin I."/>
            <person name="Lundin D."/>
            <person name="Andersson A."/>
            <person name="Bertilsson S."/>
            <person name="Dopson M."/>
        </authorList>
    </citation>
    <scope>NUCLEOTIDE SEQUENCE</scope>
    <source>
        <strain evidence="1">MM415A05793</strain>
    </source>
</reference>
<dbReference type="AlphaFoldDB" id="A0A6M3JIU0"/>
<protein>
    <submittedName>
        <fullName evidence="1">Uncharacterized protein</fullName>
    </submittedName>
</protein>
<dbReference type="EMBL" id="MT141647">
    <property type="protein sequence ID" value="QJA68767.1"/>
    <property type="molecule type" value="Genomic_DNA"/>
</dbReference>
<sequence>MGESMNDCAKRETQVGQQLEIQSKIISQLADNFDRLRQGLTDVLRSERCENAREAVEKDQEELVPVASKIRTNSSALLQIDKSIKDVIGLCEV</sequence>
<accession>A0A6M3JIU0</accession>